<evidence type="ECO:0000313" key="3">
    <source>
        <dbReference type="Proteomes" id="UP000199144"/>
    </source>
</evidence>
<dbReference type="InterPro" id="IPR011990">
    <property type="entry name" value="TPR-like_helical_dom_sf"/>
</dbReference>
<dbReference type="GO" id="GO:0004016">
    <property type="term" value="F:adenylate cyclase activity"/>
    <property type="evidence" value="ECO:0007669"/>
    <property type="project" value="UniProtKB-ARBA"/>
</dbReference>
<dbReference type="AlphaFoldDB" id="A0A1I4S241"/>
<dbReference type="RefSeq" id="WP_093095816.1">
    <property type="nucleotide sequence ID" value="NZ_FOTQ01000009.1"/>
</dbReference>
<dbReference type="Gene3D" id="3.30.70.1230">
    <property type="entry name" value="Nucleotide cyclase"/>
    <property type="match status" value="1"/>
</dbReference>
<proteinExistence type="predicted"/>
<name>A0A1I4S241_9RHOB</name>
<dbReference type="SUPFAM" id="SSF55073">
    <property type="entry name" value="Nucleotide cyclase"/>
    <property type="match status" value="1"/>
</dbReference>
<evidence type="ECO:0000259" key="1">
    <source>
        <dbReference type="PROSITE" id="PS50125"/>
    </source>
</evidence>
<dbReference type="STRING" id="254406.SAMN04488042_10992"/>
<dbReference type="GO" id="GO:0035556">
    <property type="term" value="P:intracellular signal transduction"/>
    <property type="evidence" value="ECO:0007669"/>
    <property type="project" value="InterPro"/>
</dbReference>
<organism evidence="2 3">
    <name type="scientific">Shimia aestuarii</name>
    <dbReference type="NCBI Taxonomy" id="254406"/>
    <lineage>
        <taxon>Bacteria</taxon>
        <taxon>Pseudomonadati</taxon>
        <taxon>Pseudomonadota</taxon>
        <taxon>Alphaproteobacteria</taxon>
        <taxon>Rhodobacterales</taxon>
        <taxon>Roseobacteraceae</taxon>
    </lineage>
</organism>
<accession>A0A1I4S241</accession>
<dbReference type="PROSITE" id="PS50125">
    <property type="entry name" value="GUANYLATE_CYCLASE_2"/>
    <property type="match status" value="1"/>
</dbReference>
<dbReference type="SUPFAM" id="SSF48452">
    <property type="entry name" value="TPR-like"/>
    <property type="match status" value="1"/>
</dbReference>
<dbReference type="InterPro" id="IPR050697">
    <property type="entry name" value="Adenylyl/Guanylyl_Cyclase_3/4"/>
</dbReference>
<dbReference type="OrthoDB" id="54411at2"/>
<dbReference type="PANTHER" id="PTHR43081">
    <property type="entry name" value="ADENYLATE CYCLASE, TERMINAL-DIFFERENTIATION SPECIFIC-RELATED"/>
    <property type="match status" value="1"/>
</dbReference>
<dbReference type="CDD" id="cd07302">
    <property type="entry name" value="CHD"/>
    <property type="match status" value="1"/>
</dbReference>
<reference evidence="2 3" key="1">
    <citation type="submission" date="2016-10" db="EMBL/GenBank/DDBJ databases">
        <authorList>
            <person name="de Groot N.N."/>
        </authorList>
    </citation>
    <scope>NUCLEOTIDE SEQUENCE [LARGE SCALE GENOMIC DNA]</scope>
    <source>
        <strain evidence="2 3">DSM 15283</strain>
    </source>
</reference>
<evidence type="ECO:0000313" key="2">
    <source>
        <dbReference type="EMBL" id="SFM58293.1"/>
    </source>
</evidence>
<protein>
    <submittedName>
        <fullName evidence="2">Adenylate cyclase, class 3</fullName>
    </submittedName>
</protein>
<dbReference type="EMBL" id="FOTQ01000009">
    <property type="protein sequence ID" value="SFM58293.1"/>
    <property type="molecule type" value="Genomic_DNA"/>
</dbReference>
<feature type="domain" description="Guanylate cyclase" evidence="1">
    <location>
        <begin position="7"/>
        <end position="115"/>
    </location>
</feature>
<dbReference type="InterPro" id="IPR001054">
    <property type="entry name" value="A/G_cyclase"/>
</dbReference>
<gene>
    <name evidence="2" type="ORF">SAMN04488042_10992</name>
</gene>
<dbReference type="Pfam" id="PF00211">
    <property type="entry name" value="Guanylate_cyc"/>
    <property type="match status" value="1"/>
</dbReference>
<sequence length="553" mass="60837">MNRRLTILMCADLVGYSALMGRDEALAVASVRDLKNRLLEPVAANHGGEVLKRMGDGWILSFPGVEAALDCAEEVQTGLADHAVIKLRIGCHIGEIVEDEDDFYGAGVNIAQRIETEAPPGGVMLSEDLFRQLSESRRGNLADAGVFKLKNIATPMRLYQWRPANLVTAPGAAGALPSIGFEPFSFAPDDADTAAVAADLHDGILQTSMKRTGIDTIDLGDDPSAPTVFILRGRLRLAGARGRLAISLILREDFSTVWTSTYDGDASDIFAFTDDVVARAEADIRLQTIQHDGDRMAHLADDQLSLSELRARAANLFFKQRLEDWRRGYAALERAVTLNPRDPMALAMKAQNRLNWWGIRFEPFDAALAAELGRELDVAVQEEPHSDFIFWARAAYHLRMLDDLEAARFDMAQSLEVNPNFLGIVEVQAQIALREGRIEDALKALEGYLIRGSDDPFKLVRLTFNARAHLCAGNAQEAAREAKEAAYLRPEERGLHLLKALACREAGDTAGLEAARRAAEKLEKQPCIAVQRIPLPDGFEWINDALHPEADPV</sequence>
<dbReference type="InterPro" id="IPR029787">
    <property type="entry name" value="Nucleotide_cyclase"/>
</dbReference>
<dbReference type="Proteomes" id="UP000199144">
    <property type="component" value="Unassembled WGS sequence"/>
</dbReference>
<dbReference type="Gene3D" id="1.25.40.10">
    <property type="entry name" value="Tetratricopeptide repeat domain"/>
    <property type="match status" value="1"/>
</dbReference>
<keyword evidence="3" id="KW-1185">Reference proteome</keyword>
<dbReference type="GO" id="GO:0006171">
    <property type="term" value="P:cAMP biosynthetic process"/>
    <property type="evidence" value="ECO:0007669"/>
    <property type="project" value="TreeGrafter"/>
</dbReference>
<dbReference type="PANTHER" id="PTHR43081:SF19">
    <property type="entry name" value="PH-SENSITIVE ADENYLATE CYCLASE RV1264"/>
    <property type="match status" value="1"/>
</dbReference>